<dbReference type="PROSITE" id="PS51257">
    <property type="entry name" value="PROKAR_LIPOPROTEIN"/>
    <property type="match status" value="1"/>
</dbReference>
<feature type="transmembrane region" description="Helical" evidence="1">
    <location>
        <begin position="12"/>
        <end position="35"/>
    </location>
</feature>
<sequence>MKIKKKYEHVLFTFFMALGMSCFISFVMMLINFGFSSLLLAKWLTAWPIAFALAFPSAYFLPRGIRKLMKKITFVESE</sequence>
<proteinExistence type="predicted"/>
<dbReference type="InterPro" id="IPR021529">
    <property type="entry name" value="DUF2798"/>
</dbReference>
<dbReference type="EMBL" id="RHHT01000074">
    <property type="protein sequence ID" value="RNB69603.1"/>
    <property type="molecule type" value="Genomic_DNA"/>
</dbReference>
<keyword evidence="1" id="KW-1133">Transmembrane helix</keyword>
<dbReference type="Pfam" id="PF11391">
    <property type="entry name" value="DUF2798"/>
    <property type="match status" value="1"/>
</dbReference>
<dbReference type="Proteomes" id="UP000281915">
    <property type="component" value="Unassembled WGS sequence"/>
</dbReference>
<evidence type="ECO:0000313" key="3">
    <source>
        <dbReference type="Proteomes" id="UP000281915"/>
    </source>
</evidence>
<feature type="transmembrane region" description="Helical" evidence="1">
    <location>
        <begin position="41"/>
        <end position="61"/>
    </location>
</feature>
<comment type="caution">
    <text evidence="2">The sequence shown here is derived from an EMBL/GenBank/DDBJ whole genome shotgun (WGS) entry which is preliminary data.</text>
</comment>
<keyword evidence="1" id="KW-0472">Membrane</keyword>
<reference evidence="2 3" key="1">
    <citation type="submission" date="2018-10" db="EMBL/GenBank/DDBJ databases">
        <title>Phylogenomics of Brevibacillus.</title>
        <authorList>
            <person name="Dunlap C."/>
        </authorList>
    </citation>
    <scope>NUCLEOTIDE SEQUENCE [LARGE SCALE GENOMIC DNA]</scope>
    <source>
        <strain evidence="2 3">JCM 15085</strain>
    </source>
</reference>
<evidence type="ECO:0000256" key="1">
    <source>
        <dbReference type="SAM" id="Phobius"/>
    </source>
</evidence>
<accession>A0A3M8C2C8</accession>
<organism evidence="2 3">
    <name type="scientific">Brevibacillus panacihumi</name>
    <dbReference type="NCBI Taxonomy" id="497735"/>
    <lineage>
        <taxon>Bacteria</taxon>
        <taxon>Bacillati</taxon>
        <taxon>Bacillota</taxon>
        <taxon>Bacilli</taxon>
        <taxon>Bacillales</taxon>
        <taxon>Paenibacillaceae</taxon>
        <taxon>Brevibacillus</taxon>
    </lineage>
</organism>
<dbReference type="AlphaFoldDB" id="A0A3M8C2C8"/>
<protein>
    <submittedName>
        <fullName evidence="2">DUF2798 domain-containing protein</fullName>
    </submittedName>
</protein>
<keyword evidence="1" id="KW-0812">Transmembrane</keyword>
<name>A0A3M8C2C8_9BACL</name>
<evidence type="ECO:0000313" key="2">
    <source>
        <dbReference type="EMBL" id="RNB69603.1"/>
    </source>
</evidence>
<gene>
    <name evidence="2" type="ORF">EDM58_24075</name>
</gene>